<proteinExistence type="predicted"/>
<accession>A0A381XNU5</accession>
<organism evidence="1">
    <name type="scientific">marine metagenome</name>
    <dbReference type="NCBI Taxonomy" id="408172"/>
    <lineage>
        <taxon>unclassified sequences</taxon>
        <taxon>metagenomes</taxon>
        <taxon>ecological metagenomes</taxon>
    </lineage>
</organism>
<reference evidence="1" key="1">
    <citation type="submission" date="2018-05" db="EMBL/GenBank/DDBJ databases">
        <authorList>
            <person name="Lanie J.A."/>
            <person name="Ng W.-L."/>
            <person name="Kazmierczak K.M."/>
            <person name="Andrzejewski T.M."/>
            <person name="Davidsen T.M."/>
            <person name="Wayne K.J."/>
            <person name="Tettelin H."/>
            <person name="Glass J.I."/>
            <person name="Rusch D."/>
            <person name="Podicherti R."/>
            <person name="Tsui H.-C.T."/>
            <person name="Winkler M.E."/>
        </authorList>
    </citation>
    <scope>NUCLEOTIDE SEQUENCE</scope>
</reference>
<evidence type="ECO:0000313" key="1">
    <source>
        <dbReference type="EMBL" id="SVA66152.1"/>
    </source>
</evidence>
<dbReference type="EMBL" id="UINC01015767">
    <property type="protein sequence ID" value="SVA66152.1"/>
    <property type="molecule type" value="Genomic_DNA"/>
</dbReference>
<sequence length="25" mass="2741">VESILTYQLYNRRAMSARGLAGLAS</sequence>
<protein>
    <submittedName>
        <fullName evidence="1">Uncharacterized protein</fullName>
    </submittedName>
</protein>
<gene>
    <name evidence="1" type="ORF">METZ01_LOCUS119006</name>
</gene>
<feature type="non-terminal residue" evidence="1">
    <location>
        <position position="1"/>
    </location>
</feature>
<name>A0A381XNU5_9ZZZZ</name>
<dbReference type="AlphaFoldDB" id="A0A381XNU5"/>